<keyword evidence="2" id="KW-1185">Reference proteome</keyword>
<reference evidence="1" key="1">
    <citation type="submission" date="2022-07" db="EMBL/GenBank/DDBJ databases">
        <title>Phylogenomic reconstructions and comparative analyses of Kickxellomycotina fungi.</title>
        <authorList>
            <person name="Reynolds N.K."/>
            <person name="Stajich J.E."/>
            <person name="Barry K."/>
            <person name="Grigoriev I.V."/>
            <person name="Crous P."/>
            <person name="Smith M.E."/>
        </authorList>
    </citation>
    <scope>NUCLEOTIDE SEQUENCE</scope>
    <source>
        <strain evidence="1">NRRL 5244</strain>
    </source>
</reference>
<sequence>LDILKWELDGRILLSFKPPSYFSDHSYLMDDASDNYEVAGDQQGSQGVKQAEHGNDAGESPQDESEEDEDTEDESAPVGQQSAFAILSSLDG</sequence>
<gene>
    <name evidence="1" type="ORF">FBU59_007045</name>
</gene>
<organism evidence="1 2">
    <name type="scientific">Linderina macrospora</name>
    <dbReference type="NCBI Taxonomy" id="4868"/>
    <lineage>
        <taxon>Eukaryota</taxon>
        <taxon>Fungi</taxon>
        <taxon>Fungi incertae sedis</taxon>
        <taxon>Zoopagomycota</taxon>
        <taxon>Kickxellomycotina</taxon>
        <taxon>Kickxellomycetes</taxon>
        <taxon>Kickxellales</taxon>
        <taxon>Kickxellaceae</taxon>
        <taxon>Linderina</taxon>
    </lineage>
</organism>
<dbReference type="EMBL" id="JANBPW010006512">
    <property type="protein sequence ID" value="KAJ1929481.1"/>
    <property type="molecule type" value="Genomic_DNA"/>
</dbReference>
<dbReference type="Proteomes" id="UP001150603">
    <property type="component" value="Unassembled WGS sequence"/>
</dbReference>
<accession>A0ACC1IY96</accession>
<protein>
    <submittedName>
        <fullName evidence="1">Uncharacterized protein</fullName>
    </submittedName>
</protein>
<name>A0ACC1IY96_9FUNG</name>
<comment type="caution">
    <text evidence="1">The sequence shown here is derived from an EMBL/GenBank/DDBJ whole genome shotgun (WGS) entry which is preliminary data.</text>
</comment>
<evidence type="ECO:0000313" key="1">
    <source>
        <dbReference type="EMBL" id="KAJ1929481.1"/>
    </source>
</evidence>
<evidence type="ECO:0000313" key="2">
    <source>
        <dbReference type="Proteomes" id="UP001150603"/>
    </source>
</evidence>
<proteinExistence type="predicted"/>
<feature type="non-terminal residue" evidence="1">
    <location>
        <position position="1"/>
    </location>
</feature>